<keyword evidence="1" id="KW-0812">Transmembrane</keyword>
<evidence type="ECO:0000259" key="2">
    <source>
        <dbReference type="Pfam" id="PF03703"/>
    </source>
</evidence>
<dbReference type="PANTHER" id="PTHR34473:SF2">
    <property type="entry name" value="UPF0699 TRANSMEMBRANE PROTEIN YDBT"/>
    <property type="match status" value="1"/>
</dbReference>
<comment type="caution">
    <text evidence="3">The sequence shown here is derived from an EMBL/GenBank/DDBJ whole genome shotgun (WGS) entry which is preliminary data.</text>
</comment>
<protein>
    <submittedName>
        <fullName evidence="3">PH domain-containing protein</fullName>
    </submittedName>
</protein>
<dbReference type="EMBL" id="JAOTPO010000001">
    <property type="protein sequence ID" value="MDE5411852.1"/>
    <property type="molecule type" value="Genomic_DNA"/>
</dbReference>
<evidence type="ECO:0000313" key="4">
    <source>
        <dbReference type="Proteomes" id="UP001148125"/>
    </source>
</evidence>
<proteinExistence type="predicted"/>
<feature type="transmembrane region" description="Helical" evidence="1">
    <location>
        <begin position="33"/>
        <end position="53"/>
    </location>
</feature>
<feature type="domain" description="YdbS-like PH" evidence="2">
    <location>
        <begin position="84"/>
        <end position="160"/>
    </location>
</feature>
<keyword evidence="1" id="KW-1133">Transmembrane helix</keyword>
<sequence>MSQTMSNQEFMSKRPAPSRAIARKALTVWRIRASIESLFVALVPIGYGILMLYFPIPVWMLYILIPAFVIFVIVNVIVAPYFRWKRFKYEVYDEEVELQYGVIIVRRTLIPMIRVQHVDTEQGPLLRKFDLAAVTISTAATTHRIPALTTSIADELRNQIVKLAAVADDDADE</sequence>
<keyword evidence="4" id="KW-1185">Reference proteome</keyword>
<reference evidence="3" key="1">
    <citation type="submission" date="2024-05" db="EMBL/GenBank/DDBJ databases">
        <title>Alkalihalobacillus sp. strain MEB203 novel alkaliphilic bacterium from Lonar Lake, India.</title>
        <authorList>
            <person name="Joshi A."/>
            <person name="Thite S."/>
            <person name="Mengade P."/>
        </authorList>
    </citation>
    <scope>NUCLEOTIDE SEQUENCE</scope>
    <source>
        <strain evidence="3">MEB 203</strain>
    </source>
</reference>
<evidence type="ECO:0000313" key="3">
    <source>
        <dbReference type="EMBL" id="MDE5411852.1"/>
    </source>
</evidence>
<gene>
    <name evidence="3" type="ORF">N7Z68_00465</name>
</gene>
<dbReference type="InterPro" id="IPR005182">
    <property type="entry name" value="YdbS-like_PH"/>
</dbReference>
<keyword evidence="1" id="KW-0472">Membrane</keyword>
<dbReference type="Proteomes" id="UP001148125">
    <property type="component" value="Unassembled WGS sequence"/>
</dbReference>
<dbReference type="RefSeq" id="WP_275116487.1">
    <property type="nucleotide sequence ID" value="NZ_JAOTPO010000001.1"/>
</dbReference>
<dbReference type="PANTHER" id="PTHR34473">
    <property type="entry name" value="UPF0699 TRANSMEMBRANE PROTEIN YDBS"/>
    <property type="match status" value="1"/>
</dbReference>
<accession>A0ABT5VAZ5</accession>
<evidence type="ECO:0000256" key="1">
    <source>
        <dbReference type="SAM" id="Phobius"/>
    </source>
</evidence>
<name>A0ABT5VAZ5_9BACI</name>
<dbReference type="Pfam" id="PF03703">
    <property type="entry name" value="bPH_2"/>
    <property type="match status" value="1"/>
</dbReference>
<organism evidence="3 4">
    <name type="scientific">Alkalihalobacterium chitinilyticum</name>
    <dbReference type="NCBI Taxonomy" id="2980103"/>
    <lineage>
        <taxon>Bacteria</taxon>
        <taxon>Bacillati</taxon>
        <taxon>Bacillota</taxon>
        <taxon>Bacilli</taxon>
        <taxon>Bacillales</taxon>
        <taxon>Bacillaceae</taxon>
        <taxon>Alkalihalobacterium</taxon>
    </lineage>
</organism>
<feature type="transmembrane region" description="Helical" evidence="1">
    <location>
        <begin position="59"/>
        <end position="82"/>
    </location>
</feature>